<comment type="caution">
    <text evidence="3">The sequence shown here is derived from an EMBL/GenBank/DDBJ whole genome shotgun (WGS) entry which is preliminary data.</text>
</comment>
<dbReference type="CDD" id="cd18011">
    <property type="entry name" value="DEXDc_RapA"/>
    <property type="match status" value="1"/>
</dbReference>
<dbReference type="Pfam" id="PF04851">
    <property type="entry name" value="ResIII"/>
    <property type="match status" value="1"/>
</dbReference>
<dbReference type="InterPro" id="IPR027417">
    <property type="entry name" value="P-loop_NTPase"/>
</dbReference>
<evidence type="ECO:0000313" key="4">
    <source>
        <dbReference type="Proteomes" id="UP000317990"/>
    </source>
</evidence>
<protein>
    <recommendedName>
        <fullName evidence="2">Helicase ATP-binding domain-containing protein</fullName>
    </recommendedName>
</protein>
<gene>
    <name evidence="3" type="ORF">ERJ67_11050</name>
</gene>
<dbReference type="InterPro" id="IPR038718">
    <property type="entry name" value="SNF2-like_sf"/>
</dbReference>
<dbReference type="InterPro" id="IPR006935">
    <property type="entry name" value="Helicase/UvrB_N"/>
</dbReference>
<dbReference type="AlphaFoldDB" id="A0A524RKN2"/>
<dbReference type="PROSITE" id="PS51192">
    <property type="entry name" value="HELICASE_ATP_BIND_1"/>
    <property type="match status" value="1"/>
</dbReference>
<dbReference type="SUPFAM" id="SSF52540">
    <property type="entry name" value="P-loop containing nucleoside triphosphate hydrolases"/>
    <property type="match status" value="1"/>
</dbReference>
<organism evidence="3 4">
    <name type="scientific">Aphanocapsa feldmannii 277cV</name>
    <dbReference type="NCBI Taxonomy" id="2507553"/>
    <lineage>
        <taxon>Bacteria</taxon>
        <taxon>Bacillati</taxon>
        <taxon>Cyanobacteriota</taxon>
        <taxon>Cyanophyceae</taxon>
        <taxon>Oscillatoriophycideae</taxon>
        <taxon>Chroococcales</taxon>
        <taxon>Microcystaceae</taxon>
        <taxon>Aphanocapsa</taxon>
    </lineage>
</organism>
<evidence type="ECO:0000256" key="1">
    <source>
        <dbReference type="ARBA" id="ARBA00022801"/>
    </source>
</evidence>
<dbReference type="Gene3D" id="3.40.50.10810">
    <property type="entry name" value="Tandem AAA-ATPase domain"/>
    <property type="match status" value="1"/>
</dbReference>
<dbReference type="EMBL" id="SRMO01000089">
    <property type="protein sequence ID" value="TGG90356.1"/>
    <property type="molecule type" value="Genomic_DNA"/>
</dbReference>
<reference evidence="3 4" key="1">
    <citation type="journal article" date="2019" name="mSystems">
        <title>Life at home and on the roam: Genomic adaptions reflect the dual lifestyle of an intracellular, facultative symbiont.</title>
        <authorList>
            <person name="Burgsdorf I."/>
        </authorList>
    </citation>
    <scope>NUCLEOTIDE SEQUENCE [LARGE SCALE GENOMIC DNA]</scope>
    <source>
        <strain evidence="3">277cV</strain>
    </source>
</reference>
<dbReference type="Proteomes" id="UP000317990">
    <property type="component" value="Unassembled WGS sequence"/>
</dbReference>
<evidence type="ECO:0000259" key="2">
    <source>
        <dbReference type="PROSITE" id="PS51192"/>
    </source>
</evidence>
<dbReference type="PANTHER" id="PTHR45766:SF6">
    <property type="entry name" value="SWI_SNF-RELATED MATRIX-ASSOCIATED ACTIN-DEPENDENT REGULATOR OF CHROMATIN SUBFAMILY A-LIKE PROTEIN 1"/>
    <property type="match status" value="1"/>
</dbReference>
<dbReference type="GO" id="GO:0005524">
    <property type="term" value="F:ATP binding"/>
    <property type="evidence" value="ECO:0007669"/>
    <property type="project" value="InterPro"/>
</dbReference>
<dbReference type="InterPro" id="IPR057342">
    <property type="entry name" value="DEXDc_RapA"/>
</dbReference>
<dbReference type="InterPro" id="IPR014001">
    <property type="entry name" value="Helicase_ATP-bd"/>
</dbReference>
<dbReference type="PANTHER" id="PTHR45766">
    <property type="entry name" value="DNA ANNEALING HELICASE AND ENDONUCLEASE ZRANB3 FAMILY MEMBER"/>
    <property type="match status" value="1"/>
</dbReference>
<evidence type="ECO:0000313" key="3">
    <source>
        <dbReference type="EMBL" id="TGG90356.1"/>
    </source>
</evidence>
<proteinExistence type="predicted"/>
<name>A0A524RKN2_9CHRO</name>
<dbReference type="InterPro" id="IPR041679">
    <property type="entry name" value="DNA2/NAM7-like_C"/>
</dbReference>
<sequence length="338" mass="37767">MTVRLEDLRPDALVKGLLGREAVRIVSSRMMGDAVCKLVYRNQDGTLGEQLLFRSSEADLELLSTGRKWSFQGSGDLFRLVSEAARIELAYLFDPYVAVSSSGIDPLPHQISAVYEHMLPRQPMRFLLADDPGAGKTIMAGLLIKELLIRGELERCLIVAPGSLTEQWQDELEEKFELHFELLSRDLIRATGLANPFEQRLLLIAPMDMLSRDEELQHRLLQAPEWDLLVCDESHRMSAHYFASEVRRTRRYEMGKRVGTGDKSQGQEAPIDIHSLTASSGEEAPRGLGFLLLPNRLNVAISRSQCLSIVVGSPSLASGIANTVVEAKQINRLCEVMR</sequence>
<keyword evidence="1" id="KW-0378">Hydrolase</keyword>
<accession>A0A524RKN2</accession>
<dbReference type="SMART" id="SM00487">
    <property type="entry name" value="DEXDc"/>
    <property type="match status" value="1"/>
</dbReference>
<dbReference type="Pfam" id="PF13087">
    <property type="entry name" value="AAA_12"/>
    <property type="match status" value="1"/>
</dbReference>
<dbReference type="GO" id="GO:0016787">
    <property type="term" value="F:hydrolase activity"/>
    <property type="evidence" value="ECO:0007669"/>
    <property type="project" value="UniProtKB-KW"/>
</dbReference>
<dbReference type="GO" id="GO:0003677">
    <property type="term" value="F:DNA binding"/>
    <property type="evidence" value="ECO:0007669"/>
    <property type="project" value="InterPro"/>
</dbReference>
<feature type="domain" description="Helicase ATP-binding" evidence="2">
    <location>
        <begin position="117"/>
        <end position="298"/>
    </location>
</feature>